<evidence type="ECO:0000313" key="2">
    <source>
        <dbReference type="EMBL" id="TWG00582.1"/>
    </source>
</evidence>
<feature type="transmembrane region" description="Helical" evidence="1">
    <location>
        <begin position="32"/>
        <end position="56"/>
    </location>
</feature>
<dbReference type="OrthoDB" id="4317542at2"/>
<accession>A0A561UMJ8</accession>
<keyword evidence="3" id="KW-1185">Reference proteome</keyword>
<proteinExistence type="predicted"/>
<reference evidence="2 3" key="1">
    <citation type="submission" date="2019-06" db="EMBL/GenBank/DDBJ databases">
        <title>Sequencing the genomes of 1000 actinobacteria strains.</title>
        <authorList>
            <person name="Klenk H.-P."/>
        </authorList>
    </citation>
    <scope>NUCLEOTIDE SEQUENCE [LARGE SCALE GENOMIC DNA]</scope>
    <source>
        <strain evidence="2 3">DSM 44826</strain>
    </source>
</reference>
<comment type="caution">
    <text evidence="2">The sequence shown here is derived from an EMBL/GenBank/DDBJ whole genome shotgun (WGS) entry which is preliminary data.</text>
</comment>
<dbReference type="EMBL" id="VIWT01000001">
    <property type="protein sequence ID" value="TWG00582.1"/>
    <property type="molecule type" value="Genomic_DNA"/>
</dbReference>
<dbReference type="Proteomes" id="UP000317940">
    <property type="component" value="Unassembled WGS sequence"/>
</dbReference>
<protein>
    <submittedName>
        <fullName evidence="2">Uncharacterized protein</fullName>
    </submittedName>
</protein>
<dbReference type="RefSeq" id="WP_145906665.1">
    <property type="nucleotide sequence ID" value="NZ_BAAAMZ010000027.1"/>
</dbReference>
<sequence>MASPASSEPVEAIPLLGRSWYRRGAGYWLRRVGVAVYYLLITAVVGGLGAAIFSAVSASWGQWRPIATVALICAAVIAAGFGVRDFRRKLAAPPTPEEARRKWNRAGSAAARGRSTPFGLLGLLLGLVLLPVTAGYLLGAVVPDVFSPRTINERGAWLNHTRRHP</sequence>
<evidence type="ECO:0000256" key="1">
    <source>
        <dbReference type="SAM" id="Phobius"/>
    </source>
</evidence>
<feature type="transmembrane region" description="Helical" evidence="1">
    <location>
        <begin position="118"/>
        <end position="138"/>
    </location>
</feature>
<name>A0A561UMJ8_9ACTN</name>
<feature type="transmembrane region" description="Helical" evidence="1">
    <location>
        <begin position="62"/>
        <end position="83"/>
    </location>
</feature>
<organism evidence="2 3">
    <name type="scientific">Kitasatospora viridis</name>
    <dbReference type="NCBI Taxonomy" id="281105"/>
    <lineage>
        <taxon>Bacteria</taxon>
        <taxon>Bacillati</taxon>
        <taxon>Actinomycetota</taxon>
        <taxon>Actinomycetes</taxon>
        <taxon>Kitasatosporales</taxon>
        <taxon>Streptomycetaceae</taxon>
        <taxon>Kitasatospora</taxon>
    </lineage>
</organism>
<keyword evidence="1" id="KW-1133">Transmembrane helix</keyword>
<dbReference type="AlphaFoldDB" id="A0A561UMJ8"/>
<keyword evidence="1" id="KW-0472">Membrane</keyword>
<gene>
    <name evidence="2" type="ORF">FHX73_114462</name>
</gene>
<evidence type="ECO:0000313" key="3">
    <source>
        <dbReference type="Proteomes" id="UP000317940"/>
    </source>
</evidence>
<keyword evidence="1" id="KW-0812">Transmembrane</keyword>